<dbReference type="SUPFAM" id="SSF52540">
    <property type="entry name" value="P-loop containing nucleoside triphosphate hydrolases"/>
    <property type="match status" value="1"/>
</dbReference>
<accession>A0ABX6UB21</accession>
<dbReference type="InterPro" id="IPR015943">
    <property type="entry name" value="WD40/YVTN_repeat-like_dom_sf"/>
</dbReference>
<dbReference type="Pfam" id="PF20703">
    <property type="entry name" value="nSTAND1"/>
    <property type="match status" value="1"/>
</dbReference>
<evidence type="ECO:0000256" key="1">
    <source>
        <dbReference type="ARBA" id="ARBA00022574"/>
    </source>
</evidence>
<keyword evidence="5" id="KW-0812">Transmembrane</keyword>
<proteinExistence type="predicted"/>
<dbReference type="SMART" id="SM00320">
    <property type="entry name" value="WD40"/>
    <property type="match status" value="15"/>
</dbReference>
<dbReference type="PROSITE" id="PS50082">
    <property type="entry name" value="WD_REPEATS_2"/>
    <property type="match status" value="7"/>
</dbReference>
<evidence type="ECO:0000259" key="7">
    <source>
        <dbReference type="Pfam" id="PF20703"/>
    </source>
</evidence>
<evidence type="ECO:0000313" key="9">
    <source>
        <dbReference type="Proteomes" id="UP000593880"/>
    </source>
</evidence>
<reference evidence="8 9" key="1">
    <citation type="submission" date="2018-06" db="EMBL/GenBank/DDBJ databases">
        <title>Comparative genomics of rhizobia nodulating Arachis hypogaea in China.</title>
        <authorList>
            <person name="Li Y."/>
        </authorList>
    </citation>
    <scope>NUCLEOTIDE SEQUENCE [LARGE SCALE GENOMIC DNA]</scope>
    <source>
        <strain evidence="8 9">CCBAU 51658</strain>
    </source>
</reference>
<dbReference type="EMBL" id="CP030057">
    <property type="protein sequence ID" value="QOZ58206.1"/>
    <property type="molecule type" value="Genomic_DNA"/>
</dbReference>
<feature type="transmembrane region" description="Helical" evidence="5">
    <location>
        <begin position="598"/>
        <end position="622"/>
    </location>
</feature>
<dbReference type="InterPro" id="IPR050349">
    <property type="entry name" value="WD_LIS1/nudF_dynein_reg"/>
</dbReference>
<feature type="compositionally biased region" description="Polar residues" evidence="4">
    <location>
        <begin position="658"/>
        <end position="676"/>
    </location>
</feature>
<sequence>MARIFISHSSRDDESAARMKAWLASQGFEATFLDFDKTAGIAPGADWEKTLYREVEQSQAVIIIQTPNWLASKWCFAEFTQARALGKAIFLVIETPTGDAQISPDIQALNLLSDREGGLERLSRELVRIALDAQGGFKWDANRPPFPGLLAFQEEDAAIYFGRDDDIRRLIERLDARRAQGGAKLIALLGSSGSGKSSLLRAGVVPRLKRAGRNWIVTPPMRPRLHPVDELAVALAGASGADWRKLKDDLLGPDAARSLADFANDLRVKGGASEAQILIPIDQAEELFGVADPDEARRFLEILSQALSESLPFMAIAAVRSDYLGRLQSAAQLTARFEEFSLGPMPLTRIPQIIQGPAKVAGVNVEETFVQQAARDAATEDALPLLAFALRELWDRSSNKVLSLDSYNALGDERAGLTPLENAVRKAADAVLAEAEPADDELVALREAFVPAMVRVNDQGEYARRPARLDELPTKAQPLLERLANARLLIVRQDGEARAVEVAHEALLRKWPLLKSWLDSARAFLIGKQQLEQDLRDWDQAAKPDKATALLTGLKLSRARRWLIEYPNQLSAQERAFIQASTARAEAETLRKERTRRIITWGSIAAALVLAIIAAGAVMLFLQARESEQHAQTSATAALHSEQEARTAQKTAKDNESRVVQVQSIARHTSDPSSAPQRSLLLAVHAATLQPSDGRGLIGAIDGVRQQLRATGMPLDGHTTDVAVAAYSPDRRWLAIGTADGSVRLHDLTASGPHSAAHDLAGHHGPVAGLVFAGDGRRLVSAGSDGTLRLWQIDAASPVAGPVISVKAMGAIRALAASPDGQWVAFGTESGHLCLWRWLADGPEETPCDPAWRDEVPVTTVMFSPKGRWLATTCTGACKDNSVAPVRLWDLSAQGAARGPKLLVPETKLAEPSLLAIAFSADDTRLAAAYGYVAELWDLTQPAPPASVVGTYASGGGWITTLDISADGRWLALGSLGSTDVRLWRLAGDPDELRNPIILSGHGGPVTVVGFGGHGHWLASAAADGSLYLWDLVHPGLRAMPLRGHDLSIAALRFSPGVDTGYLLSWGEGESARLWSLPDPGPEPLVLRAPVGPVRGMAVSADGQWIASSSDSDDRLVLWSTQNLRAPPHMLAMPGFARSIAFSPDGRWMAAKSQDQGRISVWSLRDLARPPLVMVQEGSSDDRTLRFSPDSHWLVSGTFAGQRSSLDLWDVSADTPSLTPRHHCRPRSSVRELAFSGDGKFLATAAHDTAAYLWSLASENPCATPVRLPHDDVVYQMSLSSDGRWAVTASIDTKGRLWELAPEASPKLVREIDFKDRVFRAVFSPDDRWAAFASWDGSAALLDLRAPATSPVVHLKGYAGRILAVGFSQDSRWLATAGEDRTIRLWRPDEPGVAPVTLRGHEGSVPHIAFSPEGRWLVSGAYDGTVRLWRLRLDDLVQVACAAAGRTLTQDEVEYYLGGTPAAPCTTPGR</sequence>
<evidence type="ECO:0000256" key="4">
    <source>
        <dbReference type="SAM" id="MobiDB-lite"/>
    </source>
</evidence>
<feature type="compositionally biased region" description="Basic and acidic residues" evidence="4">
    <location>
        <begin position="641"/>
        <end position="657"/>
    </location>
</feature>
<dbReference type="PANTHER" id="PTHR44129">
    <property type="entry name" value="WD REPEAT-CONTAINING PROTEIN POP1"/>
    <property type="match status" value="1"/>
</dbReference>
<dbReference type="Gene3D" id="2.130.10.10">
    <property type="entry name" value="YVTN repeat-like/Quinoprotein amine dehydrogenase"/>
    <property type="match status" value="4"/>
</dbReference>
<keyword evidence="2" id="KW-0677">Repeat</keyword>
<evidence type="ECO:0000313" key="8">
    <source>
        <dbReference type="EMBL" id="QOZ58206.1"/>
    </source>
</evidence>
<evidence type="ECO:0000256" key="3">
    <source>
        <dbReference type="PROSITE-ProRule" id="PRU00221"/>
    </source>
</evidence>
<dbReference type="InterPro" id="IPR036322">
    <property type="entry name" value="WD40_repeat_dom_sf"/>
</dbReference>
<keyword evidence="1 3" id="KW-0853">WD repeat</keyword>
<feature type="repeat" description="WD" evidence="3">
    <location>
        <begin position="999"/>
        <end position="1032"/>
    </location>
</feature>
<dbReference type="SUPFAM" id="SSF52200">
    <property type="entry name" value="Toll/Interleukin receptor TIR domain"/>
    <property type="match status" value="1"/>
</dbReference>
<evidence type="ECO:0000256" key="5">
    <source>
        <dbReference type="SAM" id="Phobius"/>
    </source>
</evidence>
<dbReference type="PRINTS" id="PR00320">
    <property type="entry name" value="GPROTEINBRPT"/>
</dbReference>
<feature type="repeat" description="WD" evidence="3">
    <location>
        <begin position="1398"/>
        <end position="1439"/>
    </location>
</feature>
<dbReference type="InterPro" id="IPR027417">
    <property type="entry name" value="P-loop_NTPase"/>
</dbReference>
<dbReference type="SUPFAM" id="SSF82171">
    <property type="entry name" value="DPP6 N-terminal domain-like"/>
    <property type="match status" value="1"/>
</dbReference>
<feature type="repeat" description="WD" evidence="3">
    <location>
        <begin position="1228"/>
        <end position="1264"/>
    </location>
</feature>
<evidence type="ECO:0000256" key="2">
    <source>
        <dbReference type="ARBA" id="ARBA00022737"/>
    </source>
</evidence>
<dbReference type="InterPro" id="IPR035897">
    <property type="entry name" value="Toll_tir_struct_dom_sf"/>
</dbReference>
<dbReference type="Pfam" id="PF00400">
    <property type="entry name" value="WD40"/>
    <property type="match status" value="9"/>
</dbReference>
<keyword evidence="5" id="KW-1133">Transmembrane helix</keyword>
<feature type="repeat" description="WD" evidence="3">
    <location>
        <begin position="1267"/>
        <end position="1300"/>
    </location>
</feature>
<dbReference type="Gene3D" id="3.40.50.300">
    <property type="entry name" value="P-loop containing nucleotide triphosphate hydrolases"/>
    <property type="match status" value="1"/>
</dbReference>
<dbReference type="InterPro" id="IPR001680">
    <property type="entry name" value="WD40_rpt"/>
</dbReference>
<keyword evidence="5" id="KW-0472">Membrane</keyword>
<dbReference type="PROSITE" id="PS00678">
    <property type="entry name" value="WD_REPEATS_1"/>
    <property type="match status" value="1"/>
</dbReference>
<gene>
    <name evidence="8" type="ORF">XH86_05210</name>
</gene>
<name>A0ABX6UB21_9BRAD</name>
<dbReference type="RefSeq" id="WP_128963918.1">
    <property type="nucleotide sequence ID" value="NZ_BMHC01000001.1"/>
</dbReference>
<dbReference type="InterPro" id="IPR000157">
    <property type="entry name" value="TIR_dom"/>
</dbReference>
<feature type="domain" description="Novel STAND NTPase 1" evidence="7">
    <location>
        <begin position="145"/>
        <end position="544"/>
    </location>
</feature>
<dbReference type="InterPro" id="IPR049052">
    <property type="entry name" value="nSTAND1"/>
</dbReference>
<feature type="region of interest" description="Disordered" evidence="4">
    <location>
        <begin position="633"/>
        <end position="676"/>
    </location>
</feature>
<dbReference type="CDD" id="cd00200">
    <property type="entry name" value="WD40"/>
    <property type="match status" value="2"/>
</dbReference>
<dbReference type="Gene3D" id="3.40.50.10140">
    <property type="entry name" value="Toll/interleukin-1 receptor homology (TIR) domain"/>
    <property type="match status" value="1"/>
</dbReference>
<feature type="repeat" description="WD" evidence="3">
    <location>
        <begin position="1355"/>
        <end position="1386"/>
    </location>
</feature>
<organism evidence="8 9">
    <name type="scientific">Bradyrhizobium guangdongense</name>
    <dbReference type="NCBI Taxonomy" id="1325090"/>
    <lineage>
        <taxon>Bacteria</taxon>
        <taxon>Pseudomonadati</taxon>
        <taxon>Pseudomonadota</taxon>
        <taxon>Alphaproteobacteria</taxon>
        <taxon>Hyphomicrobiales</taxon>
        <taxon>Nitrobacteraceae</taxon>
        <taxon>Bradyrhizobium</taxon>
    </lineage>
</organism>
<keyword evidence="9" id="KW-1185">Reference proteome</keyword>
<evidence type="ECO:0008006" key="10">
    <source>
        <dbReference type="Google" id="ProtNLM"/>
    </source>
</evidence>
<dbReference type="PROSITE" id="PS50294">
    <property type="entry name" value="WD_REPEATS_REGION"/>
    <property type="match status" value="5"/>
</dbReference>
<dbReference type="Proteomes" id="UP000593880">
    <property type="component" value="Chromosome"/>
</dbReference>
<dbReference type="Pfam" id="PF13676">
    <property type="entry name" value="TIR_2"/>
    <property type="match status" value="1"/>
</dbReference>
<evidence type="ECO:0000259" key="6">
    <source>
        <dbReference type="Pfam" id="PF13676"/>
    </source>
</evidence>
<dbReference type="InterPro" id="IPR019775">
    <property type="entry name" value="WD40_repeat_CS"/>
</dbReference>
<feature type="repeat" description="WD" evidence="3">
    <location>
        <begin position="715"/>
        <end position="748"/>
    </location>
</feature>
<feature type="repeat" description="WD" evidence="3">
    <location>
        <begin position="760"/>
        <end position="801"/>
    </location>
</feature>
<dbReference type="InterPro" id="IPR020472">
    <property type="entry name" value="WD40_PAC1"/>
</dbReference>
<feature type="domain" description="TIR" evidence="6">
    <location>
        <begin position="4"/>
        <end position="122"/>
    </location>
</feature>
<dbReference type="SUPFAM" id="SSF50978">
    <property type="entry name" value="WD40 repeat-like"/>
    <property type="match status" value="1"/>
</dbReference>
<protein>
    <recommendedName>
        <fullName evidence="10">TIR domain-containing protein</fullName>
    </recommendedName>
</protein>